<dbReference type="GO" id="GO:0070967">
    <property type="term" value="F:coenzyme F420 binding"/>
    <property type="evidence" value="ECO:0007669"/>
    <property type="project" value="TreeGrafter"/>
</dbReference>
<keyword evidence="1" id="KW-0560">Oxidoreductase</keyword>
<evidence type="ECO:0000256" key="2">
    <source>
        <dbReference type="SAM" id="MobiDB-lite"/>
    </source>
</evidence>
<dbReference type="InterPro" id="IPR011576">
    <property type="entry name" value="Pyridox_Oxase_N"/>
</dbReference>
<dbReference type="Pfam" id="PF01243">
    <property type="entry name" value="PNPOx_N"/>
    <property type="match status" value="1"/>
</dbReference>
<comment type="caution">
    <text evidence="4">The sequence shown here is derived from an EMBL/GenBank/DDBJ whole genome shotgun (WGS) entry which is preliminary data.</text>
</comment>
<dbReference type="SUPFAM" id="SSF50475">
    <property type="entry name" value="FMN-binding split barrel"/>
    <property type="match status" value="1"/>
</dbReference>
<name>A0A2A2ZNW0_MYCAV</name>
<gene>
    <name evidence="4" type="ORF">CKJ66_04175</name>
</gene>
<dbReference type="GO" id="GO:0005829">
    <property type="term" value="C:cytosol"/>
    <property type="evidence" value="ECO:0007669"/>
    <property type="project" value="TreeGrafter"/>
</dbReference>
<feature type="region of interest" description="Disordered" evidence="2">
    <location>
        <begin position="1"/>
        <end position="65"/>
    </location>
</feature>
<evidence type="ECO:0000313" key="4">
    <source>
        <dbReference type="EMBL" id="PBA28040.1"/>
    </source>
</evidence>
<dbReference type="PANTHER" id="PTHR35176">
    <property type="entry name" value="HEME OXYGENASE HI_0854-RELATED"/>
    <property type="match status" value="1"/>
</dbReference>
<reference evidence="4 5" key="1">
    <citation type="submission" date="2017-08" db="EMBL/GenBank/DDBJ databases">
        <title>Phylogenetic analysis of Mycobacterium avium complex whole genomes.</title>
        <authorList>
            <person name="Caverly L.J."/>
            <person name="Spilker T."/>
            <person name="Lipuma J."/>
        </authorList>
    </citation>
    <scope>NUCLEOTIDE SEQUENCE [LARGE SCALE GENOMIC DNA]</scope>
    <source>
        <strain evidence="4 5">FLAC0165</strain>
    </source>
</reference>
<evidence type="ECO:0000256" key="1">
    <source>
        <dbReference type="ARBA" id="ARBA00023002"/>
    </source>
</evidence>
<organism evidence="4 5">
    <name type="scientific">Mycobacterium avium</name>
    <dbReference type="NCBI Taxonomy" id="1764"/>
    <lineage>
        <taxon>Bacteria</taxon>
        <taxon>Bacillati</taxon>
        <taxon>Actinomycetota</taxon>
        <taxon>Actinomycetes</taxon>
        <taxon>Mycobacteriales</taxon>
        <taxon>Mycobacteriaceae</taxon>
        <taxon>Mycobacterium</taxon>
        <taxon>Mycobacterium avium complex (MAC)</taxon>
    </lineage>
</organism>
<evidence type="ECO:0000313" key="5">
    <source>
        <dbReference type="Proteomes" id="UP000217768"/>
    </source>
</evidence>
<dbReference type="PANTHER" id="PTHR35176:SF6">
    <property type="entry name" value="HEME OXYGENASE HI_0854-RELATED"/>
    <property type="match status" value="1"/>
</dbReference>
<feature type="compositionally biased region" description="Polar residues" evidence="2">
    <location>
        <begin position="19"/>
        <end position="33"/>
    </location>
</feature>
<dbReference type="InterPro" id="IPR052019">
    <property type="entry name" value="F420H2_bilvrd_red/Heme_oxyg"/>
</dbReference>
<proteinExistence type="predicted"/>
<protein>
    <recommendedName>
        <fullName evidence="3">Pyridoxamine 5'-phosphate oxidase N-terminal domain-containing protein</fullName>
    </recommendedName>
</protein>
<dbReference type="Proteomes" id="UP000217768">
    <property type="component" value="Unassembled WGS sequence"/>
</dbReference>
<dbReference type="GO" id="GO:0016627">
    <property type="term" value="F:oxidoreductase activity, acting on the CH-CH group of donors"/>
    <property type="evidence" value="ECO:0007669"/>
    <property type="project" value="TreeGrafter"/>
</dbReference>
<sequence length="217" mass="23202">MGRCGSRCTRAGPSGGWLPTTSSVSSGTCPSTPTRDEQRRTPLQAAAVPPDQPDGTHAAEPPGARRLFPGQAARAVRMSSPIPASIRVLIDGPNYAHLSTVSAGGHPRNWVVWVAREDDNVLICTHAKAPKAKDMRRDPRVGLSITAFDNPYRMAALQGRVIAVRDDAACHYMDPISIKYTGAAFPSRGPGRVCFVIAIDNANQHTLDFTHNPTEAG</sequence>
<dbReference type="OrthoDB" id="162914at2"/>
<dbReference type="AlphaFoldDB" id="A0A2A2ZNW0"/>
<dbReference type="InterPro" id="IPR012349">
    <property type="entry name" value="Split_barrel_FMN-bd"/>
</dbReference>
<accession>A0A2A2ZNW0</accession>
<dbReference type="Gene3D" id="2.30.110.10">
    <property type="entry name" value="Electron Transport, Fmn-binding Protein, Chain A"/>
    <property type="match status" value="1"/>
</dbReference>
<dbReference type="EMBL" id="NSFD01000004">
    <property type="protein sequence ID" value="PBA28040.1"/>
    <property type="molecule type" value="Genomic_DNA"/>
</dbReference>
<evidence type="ECO:0000259" key="3">
    <source>
        <dbReference type="Pfam" id="PF01243"/>
    </source>
</evidence>
<feature type="domain" description="Pyridoxamine 5'-phosphate oxidase N-terminal" evidence="3">
    <location>
        <begin position="84"/>
        <end position="204"/>
    </location>
</feature>